<dbReference type="HOGENOM" id="CLU_122290_0_0_7"/>
<gene>
    <name evidence="11" type="primary">cdtC</name>
    <name evidence="11" type="ordered locus">CJJ81176_0114</name>
</gene>
<keyword evidence="5" id="KW-0843">Virulence</keyword>
<reference evidence="12" key="1">
    <citation type="submission" date="2006-12" db="EMBL/GenBank/DDBJ databases">
        <authorList>
            <person name="Fouts D.E."/>
            <person name="Nelson K.E."/>
            <person name="Sebastian Y."/>
        </authorList>
    </citation>
    <scope>NUCLEOTIDE SEQUENCE [LARGE SCALE GENOMIC DNA]</scope>
    <source>
        <strain evidence="12">81-176</strain>
    </source>
</reference>
<dbReference type="GO" id="GO:0030246">
    <property type="term" value="F:carbohydrate binding"/>
    <property type="evidence" value="ECO:0007669"/>
    <property type="project" value="UniProtKB-KW"/>
</dbReference>
<evidence type="ECO:0000256" key="3">
    <source>
        <dbReference type="ARBA" id="ARBA00022729"/>
    </source>
</evidence>
<evidence type="ECO:0000256" key="10">
    <source>
        <dbReference type="SAM" id="SignalP"/>
    </source>
</evidence>
<dbReference type="InterPro" id="IPR035992">
    <property type="entry name" value="Ricin_B-like_lectins"/>
</dbReference>
<evidence type="ECO:0000256" key="2">
    <source>
        <dbReference type="ARBA" id="ARBA00022656"/>
    </source>
</evidence>
<evidence type="ECO:0000256" key="4">
    <source>
        <dbReference type="ARBA" id="ARBA00022734"/>
    </source>
</evidence>
<dbReference type="Gene3D" id="2.80.10.50">
    <property type="match status" value="1"/>
</dbReference>
<evidence type="ECO:0000256" key="1">
    <source>
        <dbReference type="ARBA" id="ARBA00004459"/>
    </source>
</evidence>
<protein>
    <submittedName>
        <fullName evidence="11">Cytolethal distending toxin, subunit C</fullName>
    </submittedName>
</protein>
<feature type="signal peptide" evidence="10">
    <location>
        <begin position="1"/>
        <end position="17"/>
    </location>
</feature>
<dbReference type="eggNOG" id="ENOG5031910">
    <property type="taxonomic scope" value="Bacteria"/>
</dbReference>
<dbReference type="GO" id="GO:0009279">
    <property type="term" value="C:cell outer membrane"/>
    <property type="evidence" value="ECO:0007669"/>
    <property type="project" value="UniProtKB-SubCell"/>
</dbReference>
<accession>A0A0H3PCP5</accession>
<evidence type="ECO:0000313" key="11">
    <source>
        <dbReference type="EMBL" id="EAQ72030.1"/>
    </source>
</evidence>
<keyword evidence="9" id="KW-0449">Lipoprotein</keyword>
<evidence type="ECO:0000256" key="6">
    <source>
        <dbReference type="ARBA" id="ARBA00023136"/>
    </source>
</evidence>
<evidence type="ECO:0000256" key="9">
    <source>
        <dbReference type="ARBA" id="ARBA00023288"/>
    </source>
</evidence>
<keyword evidence="4" id="KW-0430">Lectin</keyword>
<keyword evidence="3 10" id="KW-0732">Signal</keyword>
<keyword evidence="8" id="KW-0998">Cell outer membrane</keyword>
<dbReference type="KEGG" id="cjj:CJJ81176_0114"/>
<organism evidence="11 12">
    <name type="scientific">Campylobacter jejuni subsp. jejuni serotype O:23/36 (strain 81-176)</name>
    <dbReference type="NCBI Taxonomy" id="354242"/>
    <lineage>
        <taxon>Bacteria</taxon>
        <taxon>Pseudomonadati</taxon>
        <taxon>Campylobacterota</taxon>
        <taxon>Epsilonproteobacteria</taxon>
        <taxon>Campylobacterales</taxon>
        <taxon>Campylobacteraceae</taxon>
        <taxon>Campylobacter</taxon>
    </lineage>
</organism>
<comment type="subcellular location">
    <subcellularLocation>
        <location evidence="1">Cell outer membrane</location>
        <topology evidence="1">Lipid-anchor</topology>
    </subcellularLocation>
</comment>
<feature type="chain" id="PRO_5002617390" evidence="10">
    <location>
        <begin position="18"/>
        <end position="189"/>
    </location>
</feature>
<dbReference type="RefSeq" id="WP_002851967.1">
    <property type="nucleotide sequence ID" value="NC_008787.1"/>
</dbReference>
<name>A0A0H3PCP5_CAMJJ</name>
<dbReference type="EMBL" id="CP000538">
    <property type="protein sequence ID" value="EAQ72030.1"/>
    <property type="molecule type" value="Genomic_DNA"/>
</dbReference>
<dbReference type="InterPro" id="IPR003558">
    <property type="entry name" value="CDtoxinA/C"/>
</dbReference>
<keyword evidence="2" id="KW-0800">Toxin</keyword>
<dbReference type="SUPFAM" id="SSF50370">
    <property type="entry name" value="Ricin B-like lectins"/>
    <property type="match status" value="1"/>
</dbReference>
<dbReference type="Proteomes" id="UP000000646">
    <property type="component" value="Chromosome"/>
</dbReference>
<dbReference type="Pfam" id="PF03498">
    <property type="entry name" value="CDtoxinA"/>
    <property type="match status" value="1"/>
</dbReference>
<keyword evidence="6" id="KW-0472">Membrane</keyword>
<proteinExistence type="predicted"/>
<evidence type="ECO:0000256" key="5">
    <source>
        <dbReference type="ARBA" id="ARBA00023026"/>
    </source>
</evidence>
<dbReference type="PHI-base" id="PHI:12037"/>
<dbReference type="GO" id="GO:0090729">
    <property type="term" value="F:toxin activity"/>
    <property type="evidence" value="ECO:0007669"/>
    <property type="project" value="UniProtKB-KW"/>
</dbReference>
<evidence type="ECO:0000256" key="8">
    <source>
        <dbReference type="ARBA" id="ARBA00023237"/>
    </source>
</evidence>
<keyword evidence="7" id="KW-0564">Palmitate</keyword>
<sequence length="189" mass="21157">MKKIITLFFMFITLAFATPTGDLKDFTEMVSIRSLETGIFLSAFRDTSKDPIDQNWNIKEIVLSDELKQKDKLADELPFGYVQFTNPKESDLCLAILEDGTFGAKSCQDDLKDGKLETVFSIMPTTTSAVQIRSLVLESDECIVTFFNPNIPIQKRFGIAPCTLDPIFFAEVNELMIITPPLTAATPLE</sequence>
<evidence type="ECO:0000313" key="12">
    <source>
        <dbReference type="Proteomes" id="UP000000646"/>
    </source>
</evidence>
<evidence type="ECO:0000256" key="7">
    <source>
        <dbReference type="ARBA" id="ARBA00023139"/>
    </source>
</evidence>
<dbReference type="CDD" id="cd23413">
    <property type="entry name" value="beta-trefoil_Ricin_CdtC"/>
    <property type="match status" value="1"/>
</dbReference>
<dbReference type="AlphaFoldDB" id="A0A0H3PCP5"/>